<organism evidence="2">
    <name type="scientific">viral metagenome</name>
    <dbReference type="NCBI Taxonomy" id="1070528"/>
    <lineage>
        <taxon>unclassified sequences</taxon>
        <taxon>metagenomes</taxon>
        <taxon>organismal metagenomes</taxon>
    </lineage>
</organism>
<proteinExistence type="predicted"/>
<gene>
    <name evidence="2" type="ORF">MM415A00955_0023</name>
    <name evidence="1" type="ORF">MM415B01612_0016</name>
    <name evidence="3" type="ORF">TM448B01274_0013</name>
</gene>
<protein>
    <submittedName>
        <fullName evidence="2">Uncharacterized protein</fullName>
    </submittedName>
</protein>
<sequence>MSLDVYLIGEEKRVECTCNDCGHKHSKIEKETLYDANITHNLNKMAGEAGIYEALWRPEEIGKTKASEIVELLEKGLADLKARPEHFETLNSPNGWGMYEHFVPFVEKYLEACKENPNATIEVSR</sequence>
<dbReference type="AlphaFoldDB" id="A0A6M3KBJ5"/>
<evidence type="ECO:0000313" key="2">
    <source>
        <dbReference type="EMBL" id="QJA79024.1"/>
    </source>
</evidence>
<name>A0A6M3KBJ5_9ZZZZ</name>
<evidence type="ECO:0000313" key="1">
    <source>
        <dbReference type="EMBL" id="QJA57631.1"/>
    </source>
</evidence>
<reference evidence="2" key="1">
    <citation type="submission" date="2020-03" db="EMBL/GenBank/DDBJ databases">
        <title>The deep terrestrial virosphere.</title>
        <authorList>
            <person name="Holmfeldt K."/>
            <person name="Nilsson E."/>
            <person name="Simone D."/>
            <person name="Lopez-Fernandez M."/>
            <person name="Wu X."/>
            <person name="de Brujin I."/>
            <person name="Lundin D."/>
            <person name="Andersson A."/>
            <person name="Bertilsson S."/>
            <person name="Dopson M."/>
        </authorList>
    </citation>
    <scope>NUCLEOTIDE SEQUENCE</scope>
    <source>
        <strain evidence="2">MM415A00955</strain>
        <strain evidence="1">MM415B01612</strain>
        <strain evidence="3">TM448B01274</strain>
    </source>
</reference>
<dbReference type="EMBL" id="MT144729">
    <property type="protein sequence ID" value="QJH98370.1"/>
    <property type="molecule type" value="Genomic_DNA"/>
</dbReference>
<evidence type="ECO:0000313" key="3">
    <source>
        <dbReference type="EMBL" id="QJH98370.1"/>
    </source>
</evidence>
<accession>A0A6M3KBJ5</accession>
<dbReference type="EMBL" id="MT142363">
    <property type="protein sequence ID" value="QJA79024.1"/>
    <property type="molecule type" value="Genomic_DNA"/>
</dbReference>
<dbReference type="EMBL" id="MT141284">
    <property type="protein sequence ID" value="QJA57631.1"/>
    <property type="molecule type" value="Genomic_DNA"/>
</dbReference>